<dbReference type="InterPro" id="IPR001138">
    <property type="entry name" value="Zn2Cys6_DnaBD"/>
</dbReference>
<protein>
    <recommendedName>
        <fullName evidence="3">Zn(2)-C6 fungal-type domain-containing protein</fullName>
    </recommendedName>
</protein>
<evidence type="ECO:0000313" key="5">
    <source>
        <dbReference type="Proteomes" id="UP000008784"/>
    </source>
</evidence>
<dbReference type="Pfam" id="PF11951">
    <property type="entry name" value="Fungal_trans_2"/>
    <property type="match status" value="1"/>
</dbReference>
<dbReference type="Pfam" id="PF00172">
    <property type="entry name" value="Zn_clus"/>
    <property type="match status" value="1"/>
</dbReference>
<comment type="caution">
    <text evidence="4">The sequence shown here is derived from an EMBL/GenBank/DDBJ whole genome shotgun (WGS) entry which is preliminary data.</text>
</comment>
<dbReference type="GeneID" id="22897489"/>
<dbReference type="PROSITE" id="PS00463">
    <property type="entry name" value="ZN2_CY6_FUNGAL_1"/>
    <property type="match status" value="1"/>
</dbReference>
<dbReference type="PROSITE" id="PS50048">
    <property type="entry name" value="ZN2_CY6_FUNGAL_2"/>
    <property type="match status" value="1"/>
</dbReference>
<dbReference type="AlphaFoldDB" id="G1XPT4"/>
<evidence type="ECO:0000259" key="3">
    <source>
        <dbReference type="PROSITE" id="PS50048"/>
    </source>
</evidence>
<feature type="region of interest" description="Disordered" evidence="2">
    <location>
        <begin position="27"/>
        <end position="52"/>
    </location>
</feature>
<dbReference type="InterPro" id="IPR052400">
    <property type="entry name" value="Zn2-C6_fungal_TF"/>
</dbReference>
<dbReference type="PANTHER" id="PTHR47657:SF7">
    <property type="entry name" value="STEROL REGULATORY ELEMENT-BINDING PROTEIN ECM22"/>
    <property type="match status" value="1"/>
</dbReference>
<evidence type="ECO:0000256" key="2">
    <source>
        <dbReference type="SAM" id="MobiDB-lite"/>
    </source>
</evidence>
<keyword evidence="5" id="KW-1185">Reference proteome</keyword>
<dbReference type="SMART" id="SM00066">
    <property type="entry name" value="GAL4"/>
    <property type="match status" value="1"/>
</dbReference>
<dbReference type="SUPFAM" id="SSF57701">
    <property type="entry name" value="Zn2/Cys6 DNA-binding domain"/>
    <property type="match status" value="1"/>
</dbReference>
<dbReference type="OMA" id="RISWVER"/>
<organism evidence="4 5">
    <name type="scientific">Arthrobotrys oligospora (strain ATCC 24927 / CBS 115.81 / DSM 1491)</name>
    <name type="common">Nematode-trapping fungus</name>
    <name type="synonym">Didymozoophaga oligospora</name>
    <dbReference type="NCBI Taxonomy" id="756982"/>
    <lineage>
        <taxon>Eukaryota</taxon>
        <taxon>Fungi</taxon>
        <taxon>Dikarya</taxon>
        <taxon>Ascomycota</taxon>
        <taxon>Pezizomycotina</taxon>
        <taxon>Orbiliomycetes</taxon>
        <taxon>Orbiliales</taxon>
        <taxon>Orbiliaceae</taxon>
        <taxon>Orbilia</taxon>
        <taxon>Orbilia oligospora</taxon>
    </lineage>
</organism>
<dbReference type="OrthoDB" id="5295362at2759"/>
<keyword evidence="1" id="KW-0539">Nucleus</keyword>
<accession>G1XPT4</accession>
<feature type="compositionally biased region" description="Basic residues" evidence="2">
    <location>
        <begin position="42"/>
        <end position="52"/>
    </location>
</feature>
<evidence type="ECO:0000256" key="1">
    <source>
        <dbReference type="ARBA" id="ARBA00023242"/>
    </source>
</evidence>
<dbReference type="CDD" id="cd00067">
    <property type="entry name" value="GAL4"/>
    <property type="match status" value="1"/>
</dbReference>
<dbReference type="InterPro" id="IPR021858">
    <property type="entry name" value="Fun_TF"/>
</dbReference>
<dbReference type="RefSeq" id="XP_011126496.1">
    <property type="nucleotide sequence ID" value="XM_011128194.1"/>
</dbReference>
<feature type="region of interest" description="Disordered" evidence="2">
    <location>
        <begin position="117"/>
        <end position="147"/>
    </location>
</feature>
<dbReference type="GO" id="GO:0000981">
    <property type="term" value="F:DNA-binding transcription factor activity, RNA polymerase II-specific"/>
    <property type="evidence" value="ECO:0007669"/>
    <property type="project" value="InterPro"/>
</dbReference>
<dbReference type="HOGENOM" id="CLU_553183_0_0_1"/>
<proteinExistence type="predicted"/>
<dbReference type="InParanoid" id="G1XPT4"/>
<dbReference type="eggNOG" id="ENOG502QRM1">
    <property type="taxonomic scope" value="Eukaryota"/>
</dbReference>
<feature type="compositionally biased region" description="Polar residues" evidence="2">
    <location>
        <begin position="117"/>
        <end position="132"/>
    </location>
</feature>
<sequence length="493" mass="55332">MDKVSESPFISLQPSQFTPHTTVIHFRSEKPVESSSSGSGSRIRRFHHKTRTGCRECKQKRRKCNEGKPSCQGCLKSKIECHYEDVIPPRVQPKNRKRPQRKPAANRFVFIEFGETGATTSSQHPPNVNVNVPSHGDSDSGSASDAQISRWQSAPSTCLLQGGRSRSETGGSITKEVEFIYLFRNFTFRTLPLQAYDTKRWSRITFESSYSESYLYDIMIALAASHQRFLQGLQARSAKEISHYVKALAGFRAVVSNPGNFAKMDLNAWISILTTAALLSMYIMSCPSDNYETSCDTYFSLTRGTMNMLGESIKRGMDVGFRASEFTPQETTVTLEVERARGTAVFPGLEYAASGDDRATSPKAAQRLSDILTIVSVQDRDSMDAVAATNLQKIALEWAAMPDALLLNTFRAKNRKAYLVTAHYHAGLWKVKEIIRSLCMRGLWGEANGAVDSYWWMISPQGICKRSLEVLVDEPKERISWVERVVRELESIQ</sequence>
<evidence type="ECO:0000313" key="4">
    <source>
        <dbReference type="EMBL" id="EGX44887.1"/>
    </source>
</evidence>
<gene>
    <name evidence="4" type="ORF">AOL_s00176g58</name>
</gene>
<name>G1XPT4_ARTOA</name>
<feature type="domain" description="Zn(2)-C6 fungal-type" evidence="3">
    <location>
        <begin position="53"/>
        <end position="83"/>
    </location>
</feature>
<dbReference type="Gene3D" id="4.10.240.10">
    <property type="entry name" value="Zn(2)-C6 fungal-type DNA-binding domain"/>
    <property type="match status" value="1"/>
</dbReference>
<dbReference type="Proteomes" id="UP000008784">
    <property type="component" value="Unassembled WGS sequence"/>
</dbReference>
<dbReference type="InterPro" id="IPR036864">
    <property type="entry name" value="Zn2-C6_fun-type_DNA-bd_sf"/>
</dbReference>
<dbReference type="GO" id="GO:0008270">
    <property type="term" value="F:zinc ion binding"/>
    <property type="evidence" value="ECO:0007669"/>
    <property type="project" value="InterPro"/>
</dbReference>
<dbReference type="EMBL" id="ADOT01000266">
    <property type="protein sequence ID" value="EGX44887.1"/>
    <property type="molecule type" value="Genomic_DNA"/>
</dbReference>
<reference evidence="4 5" key="1">
    <citation type="journal article" date="2011" name="PLoS Pathog.">
        <title>Genomic and proteomic analyses of the fungus Arthrobotrys oligospora provide insights into nematode-trap formation.</title>
        <authorList>
            <person name="Yang J."/>
            <person name="Wang L."/>
            <person name="Ji X."/>
            <person name="Feng Y."/>
            <person name="Li X."/>
            <person name="Zou C."/>
            <person name="Xu J."/>
            <person name="Ren Y."/>
            <person name="Mi Q."/>
            <person name="Wu J."/>
            <person name="Liu S."/>
            <person name="Liu Y."/>
            <person name="Huang X."/>
            <person name="Wang H."/>
            <person name="Niu X."/>
            <person name="Li J."/>
            <person name="Liang L."/>
            <person name="Luo Y."/>
            <person name="Ji K."/>
            <person name="Zhou W."/>
            <person name="Yu Z."/>
            <person name="Li G."/>
            <person name="Liu Y."/>
            <person name="Li L."/>
            <person name="Qiao M."/>
            <person name="Feng L."/>
            <person name="Zhang K.-Q."/>
        </authorList>
    </citation>
    <scope>NUCLEOTIDE SEQUENCE [LARGE SCALE GENOMIC DNA]</scope>
    <source>
        <strain evidence="5">ATCC 24927 / CBS 115.81 / DSM 1491</strain>
    </source>
</reference>
<dbReference type="PANTHER" id="PTHR47657">
    <property type="entry name" value="STEROL REGULATORY ELEMENT-BINDING PROTEIN ECM22"/>
    <property type="match status" value="1"/>
</dbReference>